<protein>
    <submittedName>
        <fullName evidence="1">Uncharacterized protein</fullName>
    </submittedName>
</protein>
<dbReference type="AlphaFoldDB" id="A0A9W7KUG3"/>
<gene>
    <name evidence="1" type="ORF">TrLO_g2630</name>
</gene>
<accession>A0A9W7KUG3</accession>
<reference evidence="2" key="1">
    <citation type="journal article" date="2023" name="Commun. Biol.">
        <title>Genome analysis of Parmales, the sister group of diatoms, reveals the evolutionary specialization of diatoms from phago-mixotrophs to photoautotrophs.</title>
        <authorList>
            <person name="Ban H."/>
            <person name="Sato S."/>
            <person name="Yoshikawa S."/>
            <person name="Yamada K."/>
            <person name="Nakamura Y."/>
            <person name="Ichinomiya M."/>
            <person name="Sato N."/>
            <person name="Blanc-Mathieu R."/>
            <person name="Endo H."/>
            <person name="Kuwata A."/>
            <person name="Ogata H."/>
        </authorList>
    </citation>
    <scope>NUCLEOTIDE SEQUENCE [LARGE SCALE GENOMIC DNA]</scope>
    <source>
        <strain evidence="2">NIES 3700</strain>
    </source>
</reference>
<dbReference type="Proteomes" id="UP001165122">
    <property type="component" value="Unassembled WGS sequence"/>
</dbReference>
<evidence type="ECO:0000313" key="1">
    <source>
        <dbReference type="EMBL" id="GMI12077.1"/>
    </source>
</evidence>
<sequence length="147" mass="16814">MIDLNIGPSFVFIGFQRPAFGAVPPLSELSARYWALLLTGERTFDAAAAEIATNSERQYHQNLFSRDRRLTSLVQYQRSMEIRTNHHDVYEKLMKSSFAAAQFRLVGDGATPDLSWKTIRALPLPKYGRAKRNELLQFIQSHNQSKI</sequence>
<comment type="caution">
    <text evidence="1">The sequence shown here is derived from an EMBL/GenBank/DDBJ whole genome shotgun (WGS) entry which is preliminary data.</text>
</comment>
<evidence type="ECO:0000313" key="2">
    <source>
        <dbReference type="Proteomes" id="UP001165122"/>
    </source>
</evidence>
<organism evidence="1 2">
    <name type="scientific">Triparma laevis f. longispina</name>
    <dbReference type="NCBI Taxonomy" id="1714387"/>
    <lineage>
        <taxon>Eukaryota</taxon>
        <taxon>Sar</taxon>
        <taxon>Stramenopiles</taxon>
        <taxon>Ochrophyta</taxon>
        <taxon>Bolidophyceae</taxon>
        <taxon>Parmales</taxon>
        <taxon>Triparmaceae</taxon>
        <taxon>Triparma</taxon>
    </lineage>
</organism>
<name>A0A9W7KUG3_9STRA</name>
<keyword evidence="2" id="KW-1185">Reference proteome</keyword>
<proteinExistence type="predicted"/>
<dbReference type="OrthoDB" id="66881at2759"/>
<dbReference type="EMBL" id="BRXW01000171">
    <property type="protein sequence ID" value="GMI12077.1"/>
    <property type="molecule type" value="Genomic_DNA"/>
</dbReference>